<evidence type="ECO:0000313" key="2">
    <source>
        <dbReference type="Proteomes" id="UP001432322"/>
    </source>
</evidence>
<organism evidence="1 2">
    <name type="scientific">Pristionchus fissidentatus</name>
    <dbReference type="NCBI Taxonomy" id="1538716"/>
    <lineage>
        <taxon>Eukaryota</taxon>
        <taxon>Metazoa</taxon>
        <taxon>Ecdysozoa</taxon>
        <taxon>Nematoda</taxon>
        <taxon>Chromadorea</taxon>
        <taxon>Rhabditida</taxon>
        <taxon>Rhabditina</taxon>
        <taxon>Diplogasteromorpha</taxon>
        <taxon>Diplogasteroidea</taxon>
        <taxon>Neodiplogasteridae</taxon>
        <taxon>Pristionchus</taxon>
    </lineage>
</organism>
<gene>
    <name evidence="1" type="ORF">PFISCL1PPCAC_8569</name>
</gene>
<sequence length="93" mass="9621">SPIPPGRRGVPSVSKRRTLPSAAANISIGPLTKMCMFSRPATFDAISLIYTNGLPSVAACRTFCASRSISTALGVRMMGLCCDCWEAAAAAAA</sequence>
<feature type="non-terminal residue" evidence="1">
    <location>
        <position position="1"/>
    </location>
</feature>
<keyword evidence="2" id="KW-1185">Reference proteome</keyword>
<name>A0AAV5VC57_9BILA</name>
<comment type="caution">
    <text evidence="1">The sequence shown here is derived from an EMBL/GenBank/DDBJ whole genome shotgun (WGS) entry which is preliminary data.</text>
</comment>
<feature type="non-terminal residue" evidence="1">
    <location>
        <position position="93"/>
    </location>
</feature>
<accession>A0AAV5VC57</accession>
<dbReference type="Proteomes" id="UP001432322">
    <property type="component" value="Unassembled WGS sequence"/>
</dbReference>
<reference evidence="1" key="1">
    <citation type="submission" date="2023-10" db="EMBL/GenBank/DDBJ databases">
        <title>Genome assembly of Pristionchus species.</title>
        <authorList>
            <person name="Yoshida K."/>
            <person name="Sommer R.J."/>
        </authorList>
    </citation>
    <scope>NUCLEOTIDE SEQUENCE</scope>
    <source>
        <strain evidence="1">RS5133</strain>
    </source>
</reference>
<dbReference type="EMBL" id="BTSY01000003">
    <property type="protein sequence ID" value="GMT17272.1"/>
    <property type="molecule type" value="Genomic_DNA"/>
</dbReference>
<evidence type="ECO:0000313" key="1">
    <source>
        <dbReference type="EMBL" id="GMT17272.1"/>
    </source>
</evidence>
<proteinExistence type="predicted"/>
<protein>
    <submittedName>
        <fullName evidence="1">Uncharacterized protein</fullName>
    </submittedName>
</protein>
<dbReference type="AlphaFoldDB" id="A0AAV5VC57"/>